<organism evidence="2 3">
    <name type="scientific">Saccharobesus litoralis</name>
    <dbReference type="NCBI Taxonomy" id="2172099"/>
    <lineage>
        <taxon>Bacteria</taxon>
        <taxon>Pseudomonadati</taxon>
        <taxon>Pseudomonadota</taxon>
        <taxon>Gammaproteobacteria</taxon>
        <taxon>Alteromonadales</taxon>
        <taxon>Alteromonadaceae</taxon>
        <taxon>Saccharobesus</taxon>
    </lineage>
</organism>
<dbReference type="EMBL" id="CP026604">
    <property type="protein sequence ID" value="AWB65432.1"/>
    <property type="molecule type" value="Genomic_DNA"/>
</dbReference>
<evidence type="ECO:0000313" key="3">
    <source>
        <dbReference type="Proteomes" id="UP000244441"/>
    </source>
</evidence>
<sequence length="159" mass="17839">MFLKLKSGNTHRYLMIDVKLISVDQTYPLRSLVLNPNLEVNTFSFEGDDKPDTQHYAAMHHDEVLAIGSVYAQQSDLIEGGTHARLRGFATDPGLRNKGVGSHLLEDIEKKLTAQKYDVIWSSVTANSLLFYQKRGYNAIGSEIFEPTLGKMVIVAKRL</sequence>
<dbReference type="GO" id="GO:0016747">
    <property type="term" value="F:acyltransferase activity, transferring groups other than amino-acyl groups"/>
    <property type="evidence" value="ECO:0007669"/>
    <property type="project" value="InterPro"/>
</dbReference>
<dbReference type="SUPFAM" id="SSF55729">
    <property type="entry name" value="Acyl-CoA N-acyltransferases (Nat)"/>
    <property type="match status" value="1"/>
</dbReference>
<evidence type="ECO:0000259" key="1">
    <source>
        <dbReference type="PROSITE" id="PS51186"/>
    </source>
</evidence>
<protein>
    <recommendedName>
        <fullName evidence="1">N-acetyltransferase domain-containing protein</fullName>
    </recommendedName>
</protein>
<dbReference type="AlphaFoldDB" id="A0A2S0VMM1"/>
<dbReference type="CDD" id="cd04301">
    <property type="entry name" value="NAT_SF"/>
    <property type="match status" value="1"/>
</dbReference>
<feature type="domain" description="N-acetyltransferase" evidence="1">
    <location>
        <begin position="16"/>
        <end position="159"/>
    </location>
</feature>
<dbReference type="InterPro" id="IPR016181">
    <property type="entry name" value="Acyl_CoA_acyltransferase"/>
</dbReference>
<dbReference type="Proteomes" id="UP000244441">
    <property type="component" value="Chromosome"/>
</dbReference>
<accession>A0A2S0VMM1</accession>
<reference evidence="2 3" key="1">
    <citation type="submission" date="2018-01" db="EMBL/GenBank/DDBJ databases">
        <title>Genome sequence of a Cantenovulum-like bacteria.</title>
        <authorList>
            <person name="Tan W.R."/>
            <person name="Lau N.-S."/>
            <person name="Go F."/>
            <person name="Amirul A.-A.A."/>
        </authorList>
    </citation>
    <scope>NUCLEOTIDE SEQUENCE [LARGE SCALE GENOMIC DNA]</scope>
    <source>
        <strain evidence="2 3">CCB-QB4</strain>
    </source>
</reference>
<dbReference type="KEGG" id="cate:C2869_02815"/>
<dbReference type="PROSITE" id="PS51186">
    <property type="entry name" value="GNAT"/>
    <property type="match status" value="1"/>
</dbReference>
<name>A0A2S0VMM1_9ALTE</name>
<proteinExistence type="predicted"/>
<dbReference type="Gene3D" id="3.40.630.30">
    <property type="match status" value="1"/>
</dbReference>
<dbReference type="Pfam" id="PF00583">
    <property type="entry name" value="Acetyltransf_1"/>
    <property type="match status" value="1"/>
</dbReference>
<keyword evidence="3" id="KW-1185">Reference proteome</keyword>
<gene>
    <name evidence="2" type="ORF">C2869_02815</name>
</gene>
<dbReference type="InterPro" id="IPR000182">
    <property type="entry name" value="GNAT_dom"/>
</dbReference>
<evidence type="ECO:0000313" key="2">
    <source>
        <dbReference type="EMBL" id="AWB65432.1"/>
    </source>
</evidence>